<dbReference type="Proteomes" id="UP000016540">
    <property type="component" value="Unassembled WGS sequence"/>
</dbReference>
<name>R8AWI6_9GAMM</name>
<dbReference type="STRING" id="1318628.MARLIPOL_17583"/>
<keyword evidence="1" id="KW-0472">Membrane</keyword>
<keyword evidence="3" id="KW-1185">Reference proteome</keyword>
<evidence type="ECO:0000313" key="3">
    <source>
        <dbReference type="Proteomes" id="UP000016540"/>
    </source>
</evidence>
<sequence>MQYVSAFFLLPSTIVLVSYFATMLMASPASALLEIENPILDIGFLVVFFLSSLAGWLGVIFNVPFRDQGKTTLVGKGVVIGVIALPTVFISLLLGNRTWLAVCLVMGWIGLLIQLLPALSIAWQRRTPILGLVIVTLMLPFLINPVIWDSSELVPVPEASWGVYYPEYALEADDRFVAHYRDHEQRFNKPPKITISKMGMFMINVLGRPLPNTFHHCGPHETYNIFSPNSEHGCEASSTISTRGELEIEFYEDGKLRCINCREFGKPEHWMRINGLPEGYRSPFHTL</sequence>
<keyword evidence="1" id="KW-0812">Transmembrane</keyword>
<feature type="transmembrane region" description="Helical" evidence="1">
    <location>
        <begin position="129"/>
        <end position="148"/>
    </location>
</feature>
<dbReference type="OrthoDB" id="9942472at2"/>
<dbReference type="EMBL" id="ASAD01000025">
    <property type="protein sequence ID" value="EON90672.1"/>
    <property type="molecule type" value="Genomic_DNA"/>
</dbReference>
<feature type="transmembrane region" description="Helical" evidence="1">
    <location>
        <begin position="99"/>
        <end position="122"/>
    </location>
</feature>
<feature type="transmembrane region" description="Helical" evidence="1">
    <location>
        <begin position="73"/>
        <end position="93"/>
    </location>
</feature>
<comment type="caution">
    <text evidence="2">The sequence shown here is derived from an EMBL/GenBank/DDBJ whole genome shotgun (WGS) entry which is preliminary data.</text>
</comment>
<reference evidence="2 3" key="1">
    <citation type="journal article" date="2013" name="Genome Announc.">
        <title>Draft Genome Sequence of the Moderately Halophilic Bacterium Marinobacter lipolyticus Strain SM19.</title>
        <authorList>
            <person name="Papke R.T."/>
            <person name="de la Haba R.R."/>
            <person name="Infante-Dominguez C."/>
            <person name="Perez D."/>
            <person name="Sanchez-Porro C."/>
            <person name="Lapierre P."/>
            <person name="Ventosa A."/>
        </authorList>
    </citation>
    <scope>NUCLEOTIDE SEQUENCE [LARGE SCALE GENOMIC DNA]</scope>
    <source>
        <strain evidence="2 3">SM19</strain>
    </source>
</reference>
<dbReference type="HOGENOM" id="CLU_955809_0_0_6"/>
<keyword evidence="1" id="KW-1133">Transmembrane helix</keyword>
<feature type="transmembrane region" description="Helical" evidence="1">
    <location>
        <begin position="42"/>
        <end position="61"/>
    </location>
</feature>
<evidence type="ECO:0000256" key="1">
    <source>
        <dbReference type="SAM" id="Phobius"/>
    </source>
</evidence>
<proteinExistence type="predicted"/>
<evidence type="ECO:0000313" key="2">
    <source>
        <dbReference type="EMBL" id="EON90672.1"/>
    </source>
</evidence>
<protein>
    <submittedName>
        <fullName evidence="2">Uncharacterized protein</fullName>
    </submittedName>
</protein>
<accession>R8AWI6</accession>
<dbReference type="AlphaFoldDB" id="R8AWI6"/>
<organism evidence="2 3">
    <name type="scientific">Marinobacter lipolyticus SM19</name>
    <dbReference type="NCBI Taxonomy" id="1318628"/>
    <lineage>
        <taxon>Bacteria</taxon>
        <taxon>Pseudomonadati</taxon>
        <taxon>Pseudomonadota</taxon>
        <taxon>Gammaproteobacteria</taxon>
        <taxon>Pseudomonadales</taxon>
        <taxon>Marinobacteraceae</taxon>
        <taxon>Marinobacter</taxon>
    </lineage>
</organism>
<gene>
    <name evidence="2" type="ORF">MARLIPOL_17583</name>
</gene>
<dbReference type="RefSeq" id="WP_012139750.1">
    <property type="nucleotide sequence ID" value="NZ_KE007330.1"/>
</dbReference>